<dbReference type="EMBL" id="MTYJ01000270">
    <property type="protein sequence ID" value="OWA52474.1"/>
    <property type="molecule type" value="Genomic_DNA"/>
</dbReference>
<gene>
    <name evidence="1" type="ORF">BV898_16927</name>
</gene>
<name>A0A9X6RLN5_HYPEX</name>
<organism evidence="1 2">
    <name type="scientific">Hypsibius exemplaris</name>
    <name type="common">Freshwater tardigrade</name>
    <dbReference type="NCBI Taxonomy" id="2072580"/>
    <lineage>
        <taxon>Eukaryota</taxon>
        <taxon>Metazoa</taxon>
        <taxon>Ecdysozoa</taxon>
        <taxon>Tardigrada</taxon>
        <taxon>Eutardigrada</taxon>
        <taxon>Parachela</taxon>
        <taxon>Hypsibioidea</taxon>
        <taxon>Hypsibiidae</taxon>
        <taxon>Hypsibius</taxon>
    </lineage>
</organism>
<keyword evidence="2" id="KW-1185">Reference proteome</keyword>
<dbReference type="Proteomes" id="UP000192578">
    <property type="component" value="Unassembled WGS sequence"/>
</dbReference>
<accession>A0A9X6RLN5</accession>
<dbReference type="OrthoDB" id="10592693at2759"/>
<evidence type="ECO:0000313" key="1">
    <source>
        <dbReference type="EMBL" id="OWA52474.1"/>
    </source>
</evidence>
<sequence>MRVATAPQICNKIWKRFRKVSVLVADHVTLGIGIRVHGDPANPAPPTECRGFPLNPLAIAVNPADLVGSRYVFANYIGLPYKIPTAKNAYNHYTLVGKPIGGTPGGQAFNFTATLRLGDNATCSGIFSAGYFNANGEKDVLTWSAIFDITKPSRGAHKILFLDNSQQLEIWYQCYGSNTTTGICDVPYVEVTVPSNPNLLSSSERATLIQTVDKVLAPYCLSTANMLITLHDDTLPVCLGLEQPEDFVRAITLFSEVAK</sequence>
<comment type="caution">
    <text evidence="1">The sequence shown here is derived from an EMBL/GenBank/DDBJ whole genome shotgun (WGS) entry which is preliminary data.</text>
</comment>
<proteinExistence type="predicted"/>
<protein>
    <submittedName>
        <fullName evidence="1">Uncharacterized protein</fullName>
    </submittedName>
</protein>
<dbReference type="AlphaFoldDB" id="A0A9X6RLN5"/>
<evidence type="ECO:0000313" key="2">
    <source>
        <dbReference type="Proteomes" id="UP000192578"/>
    </source>
</evidence>
<reference evidence="2" key="1">
    <citation type="submission" date="2017-01" db="EMBL/GenBank/DDBJ databases">
        <title>Comparative genomics of anhydrobiosis in the tardigrade Hypsibius dujardini.</title>
        <authorList>
            <person name="Yoshida Y."/>
            <person name="Koutsovoulos G."/>
            <person name="Laetsch D."/>
            <person name="Stevens L."/>
            <person name="Kumar S."/>
            <person name="Horikawa D."/>
            <person name="Ishino K."/>
            <person name="Komine S."/>
            <person name="Tomita M."/>
            <person name="Blaxter M."/>
            <person name="Arakawa K."/>
        </authorList>
    </citation>
    <scope>NUCLEOTIDE SEQUENCE [LARGE SCALE GENOMIC DNA]</scope>
    <source>
        <strain evidence="2">Z151</strain>
    </source>
</reference>